<dbReference type="EMBL" id="FNBC01000042">
    <property type="protein sequence ID" value="SDF33461.1"/>
    <property type="molecule type" value="Genomic_DNA"/>
</dbReference>
<organism evidence="7 8">
    <name type="scientific">Thermus arciformis</name>
    <dbReference type="NCBI Taxonomy" id="482827"/>
    <lineage>
        <taxon>Bacteria</taxon>
        <taxon>Thermotogati</taxon>
        <taxon>Deinococcota</taxon>
        <taxon>Deinococci</taxon>
        <taxon>Thermales</taxon>
        <taxon>Thermaceae</taxon>
        <taxon>Thermus</taxon>
    </lineage>
</organism>
<dbReference type="STRING" id="482827.SAMN04488243_1429"/>
<dbReference type="PANTHER" id="PTHR34139:SF1">
    <property type="entry name" value="RNASE MJ1380-RELATED"/>
    <property type="match status" value="1"/>
</dbReference>
<comment type="similarity">
    <text evidence="6">Belongs to the HepT RNase toxin family.</text>
</comment>
<dbReference type="InterPro" id="IPR037038">
    <property type="entry name" value="HepT-like_sf"/>
</dbReference>
<gene>
    <name evidence="7" type="ORF">SAMN04488243_1429</name>
</gene>
<keyword evidence="2" id="KW-1277">Toxin-antitoxin system</keyword>
<dbReference type="GO" id="GO:0004540">
    <property type="term" value="F:RNA nuclease activity"/>
    <property type="evidence" value="ECO:0007669"/>
    <property type="project" value="InterPro"/>
</dbReference>
<evidence type="ECO:0000256" key="1">
    <source>
        <dbReference type="ARBA" id="ARBA00022553"/>
    </source>
</evidence>
<dbReference type="InterPro" id="IPR008201">
    <property type="entry name" value="HepT-like"/>
</dbReference>
<protein>
    <submittedName>
        <fullName evidence="7">Uncharacterized conserved protein, contains HEPN domain</fullName>
    </submittedName>
</protein>
<dbReference type="PANTHER" id="PTHR34139">
    <property type="entry name" value="UPF0331 PROTEIN MJ0127"/>
    <property type="match status" value="1"/>
</dbReference>
<keyword evidence="8" id="KW-1185">Reference proteome</keyword>
<evidence type="ECO:0000256" key="5">
    <source>
        <dbReference type="ARBA" id="ARBA00022801"/>
    </source>
</evidence>
<dbReference type="Pfam" id="PF01934">
    <property type="entry name" value="HepT-like"/>
    <property type="match status" value="1"/>
</dbReference>
<evidence type="ECO:0000256" key="3">
    <source>
        <dbReference type="ARBA" id="ARBA00022722"/>
    </source>
</evidence>
<keyword evidence="3" id="KW-0540">Nuclease</keyword>
<dbReference type="GO" id="GO:0110001">
    <property type="term" value="C:toxin-antitoxin complex"/>
    <property type="evidence" value="ECO:0007669"/>
    <property type="project" value="InterPro"/>
</dbReference>
<dbReference type="GO" id="GO:0016787">
    <property type="term" value="F:hydrolase activity"/>
    <property type="evidence" value="ECO:0007669"/>
    <property type="project" value="UniProtKB-KW"/>
</dbReference>
<evidence type="ECO:0000256" key="4">
    <source>
        <dbReference type="ARBA" id="ARBA00022741"/>
    </source>
</evidence>
<dbReference type="OrthoDB" id="9810538at2"/>
<dbReference type="GO" id="GO:0000166">
    <property type="term" value="F:nucleotide binding"/>
    <property type="evidence" value="ECO:0007669"/>
    <property type="project" value="UniProtKB-KW"/>
</dbReference>
<proteinExistence type="inferred from homology"/>
<dbReference type="InterPro" id="IPR051813">
    <property type="entry name" value="HepT_RNase_toxin"/>
</dbReference>
<reference evidence="8" key="1">
    <citation type="submission" date="2016-10" db="EMBL/GenBank/DDBJ databases">
        <authorList>
            <person name="Varghese N."/>
            <person name="Submissions S."/>
        </authorList>
    </citation>
    <scope>NUCLEOTIDE SEQUENCE [LARGE SCALE GENOMIC DNA]</scope>
    <source>
        <strain evidence="8">CGMCC 1.6992</strain>
    </source>
</reference>
<dbReference type="AlphaFoldDB" id="A0A1G7K8V4"/>
<dbReference type="Gene3D" id="1.20.120.580">
    <property type="entry name" value="bsu32300-like"/>
    <property type="match status" value="1"/>
</dbReference>
<evidence type="ECO:0000313" key="8">
    <source>
        <dbReference type="Proteomes" id="UP000199446"/>
    </source>
</evidence>
<dbReference type="Proteomes" id="UP000199446">
    <property type="component" value="Unassembled WGS sequence"/>
</dbReference>
<evidence type="ECO:0000256" key="2">
    <source>
        <dbReference type="ARBA" id="ARBA00022649"/>
    </source>
</evidence>
<name>A0A1G7K8V4_9DEIN</name>
<keyword evidence="4" id="KW-0547">Nucleotide-binding</keyword>
<evidence type="ECO:0000313" key="7">
    <source>
        <dbReference type="EMBL" id="SDF33461.1"/>
    </source>
</evidence>
<keyword evidence="1" id="KW-0597">Phosphoprotein</keyword>
<dbReference type="RefSeq" id="WP_093008485.1">
    <property type="nucleotide sequence ID" value="NZ_FNBC01000042.1"/>
</dbReference>
<accession>A0A1G7K8V4</accession>
<sequence length="111" mass="13053">MREPRERLLDILEAIARIERYAALGKARFLEDELVQVWIVHHLERIGEAAARLGREFHEAHPHIPWREMVAMRNLLVHEYFSVDLEEVWSTVVRDLPALKVQVQALLEVDP</sequence>
<evidence type="ECO:0000256" key="6">
    <source>
        <dbReference type="ARBA" id="ARBA00024207"/>
    </source>
</evidence>
<keyword evidence="5" id="KW-0378">Hydrolase</keyword>
<dbReference type="SUPFAM" id="SSF81593">
    <property type="entry name" value="Nucleotidyltransferase substrate binding subunit/domain"/>
    <property type="match status" value="1"/>
</dbReference>